<evidence type="ECO:0000256" key="8">
    <source>
        <dbReference type="ARBA" id="ARBA00023136"/>
    </source>
</evidence>
<dbReference type="Gene3D" id="2.40.50.100">
    <property type="match status" value="1"/>
</dbReference>
<dbReference type="InterPro" id="IPR058982">
    <property type="entry name" value="Beta-barrel_AprE"/>
</dbReference>
<organism evidence="13 14">
    <name type="scientific">Saccharophagus degradans</name>
    <dbReference type="NCBI Taxonomy" id="86304"/>
    <lineage>
        <taxon>Bacteria</taxon>
        <taxon>Pseudomonadati</taxon>
        <taxon>Pseudomonadota</taxon>
        <taxon>Gammaproteobacteria</taxon>
        <taxon>Cellvibrionales</taxon>
        <taxon>Cellvibrionaceae</taxon>
        <taxon>Saccharophagus</taxon>
    </lineage>
</organism>
<dbReference type="RefSeq" id="WP_303492834.1">
    <property type="nucleotide sequence ID" value="NZ_JAUOPB010000007.1"/>
</dbReference>
<dbReference type="Pfam" id="PF25994">
    <property type="entry name" value="HH_AprE"/>
    <property type="match status" value="1"/>
</dbReference>
<keyword evidence="4 9" id="KW-1003">Cell membrane</keyword>
<dbReference type="Gene3D" id="2.40.30.170">
    <property type="match status" value="1"/>
</dbReference>
<keyword evidence="5 9" id="KW-0997">Cell inner membrane</keyword>
<evidence type="ECO:0000256" key="9">
    <source>
        <dbReference type="RuleBase" id="RU365093"/>
    </source>
</evidence>
<protein>
    <recommendedName>
        <fullName evidence="9">Membrane fusion protein (MFP) family protein</fullName>
    </recommendedName>
</protein>
<dbReference type="GO" id="GO:0005886">
    <property type="term" value="C:plasma membrane"/>
    <property type="evidence" value="ECO:0007669"/>
    <property type="project" value="UniProtKB-SubCell"/>
</dbReference>
<evidence type="ECO:0000259" key="11">
    <source>
        <dbReference type="Pfam" id="PF25994"/>
    </source>
</evidence>
<keyword evidence="6 9" id="KW-0812">Transmembrane</keyword>
<evidence type="ECO:0000256" key="7">
    <source>
        <dbReference type="ARBA" id="ARBA00022989"/>
    </source>
</evidence>
<proteinExistence type="inferred from homology"/>
<accession>A0AAW7X6Y3</accession>
<dbReference type="InterPro" id="IPR010129">
    <property type="entry name" value="T1SS_HlyD"/>
</dbReference>
<feature type="transmembrane region" description="Helical" evidence="9">
    <location>
        <begin position="51"/>
        <end position="69"/>
    </location>
</feature>
<reference evidence="13" key="1">
    <citation type="submission" date="2023-07" db="EMBL/GenBank/DDBJ databases">
        <title>Genome content predicts the carbon catabolic preferences of heterotrophic bacteria.</title>
        <authorList>
            <person name="Gralka M."/>
        </authorList>
    </citation>
    <scope>NUCLEOTIDE SEQUENCE</scope>
    <source>
        <strain evidence="13">I3M17_2</strain>
    </source>
</reference>
<comment type="subcellular location">
    <subcellularLocation>
        <location evidence="1 9">Cell inner membrane</location>
        <topology evidence="1 9">Single-pass membrane protein</topology>
    </subcellularLocation>
</comment>
<keyword evidence="10" id="KW-0175">Coiled coil</keyword>
<evidence type="ECO:0000313" key="13">
    <source>
        <dbReference type="EMBL" id="MDO6423050.1"/>
    </source>
</evidence>
<feature type="domain" description="AprE-like long alpha-helical hairpin" evidence="11">
    <location>
        <begin position="126"/>
        <end position="306"/>
    </location>
</feature>
<dbReference type="Proteomes" id="UP001169760">
    <property type="component" value="Unassembled WGS sequence"/>
</dbReference>
<keyword evidence="8 9" id="KW-0472">Membrane</keyword>
<comment type="caution">
    <text evidence="13">The sequence shown here is derived from an EMBL/GenBank/DDBJ whole genome shotgun (WGS) entry which is preliminary data.</text>
</comment>
<dbReference type="GO" id="GO:0009306">
    <property type="term" value="P:protein secretion"/>
    <property type="evidence" value="ECO:0007669"/>
    <property type="project" value="InterPro"/>
</dbReference>
<evidence type="ECO:0000256" key="3">
    <source>
        <dbReference type="ARBA" id="ARBA00022448"/>
    </source>
</evidence>
<evidence type="ECO:0000256" key="4">
    <source>
        <dbReference type="ARBA" id="ARBA00022475"/>
    </source>
</evidence>
<keyword evidence="7 9" id="KW-1133">Transmembrane helix</keyword>
<evidence type="ECO:0000256" key="2">
    <source>
        <dbReference type="ARBA" id="ARBA00009477"/>
    </source>
</evidence>
<dbReference type="PRINTS" id="PR01490">
    <property type="entry name" value="RTXTOXIND"/>
</dbReference>
<evidence type="ECO:0000256" key="6">
    <source>
        <dbReference type="ARBA" id="ARBA00022692"/>
    </source>
</evidence>
<evidence type="ECO:0000256" key="1">
    <source>
        <dbReference type="ARBA" id="ARBA00004377"/>
    </source>
</evidence>
<dbReference type="AlphaFoldDB" id="A0AAW7X6Y3"/>
<feature type="coiled-coil region" evidence="10">
    <location>
        <begin position="185"/>
        <end position="307"/>
    </location>
</feature>
<dbReference type="NCBIfam" id="TIGR01843">
    <property type="entry name" value="type_I_hlyD"/>
    <property type="match status" value="1"/>
</dbReference>
<dbReference type="Pfam" id="PF26002">
    <property type="entry name" value="Beta-barrel_AprE"/>
    <property type="match status" value="1"/>
</dbReference>
<dbReference type="PROSITE" id="PS00543">
    <property type="entry name" value="HLYD_FAMILY"/>
    <property type="match status" value="1"/>
</dbReference>
<name>A0AAW7X6Y3_9GAMM</name>
<dbReference type="PANTHER" id="PTHR30386">
    <property type="entry name" value="MEMBRANE FUSION SUBUNIT OF EMRAB-TOLC MULTIDRUG EFFLUX PUMP"/>
    <property type="match status" value="1"/>
</dbReference>
<dbReference type="PANTHER" id="PTHR30386:SF26">
    <property type="entry name" value="TRANSPORT PROTEIN COMB"/>
    <property type="match status" value="1"/>
</dbReference>
<dbReference type="Gene3D" id="1.10.287.470">
    <property type="entry name" value="Helix hairpin bin"/>
    <property type="match status" value="1"/>
</dbReference>
<evidence type="ECO:0000256" key="5">
    <source>
        <dbReference type="ARBA" id="ARBA00022519"/>
    </source>
</evidence>
<evidence type="ECO:0000256" key="10">
    <source>
        <dbReference type="SAM" id="Coils"/>
    </source>
</evidence>
<dbReference type="InterPro" id="IPR058781">
    <property type="entry name" value="HH_AprE-like"/>
</dbReference>
<evidence type="ECO:0000259" key="12">
    <source>
        <dbReference type="Pfam" id="PF26002"/>
    </source>
</evidence>
<gene>
    <name evidence="13" type="ORF">Q4521_11250</name>
</gene>
<dbReference type="EMBL" id="JAUOPB010000007">
    <property type="protein sequence ID" value="MDO6423050.1"/>
    <property type="molecule type" value="Genomic_DNA"/>
</dbReference>
<sequence>MSAKKRLGSVFQSIADMAANSVDSPLPPADLDYITSARAAVLEQSPKGGRYVLWAVVVFFVVTVLWASWAELDEFARGEGKVIPSQYVQVVQNLEGGILAELYVREGERVARGEKLLRIDDTQFASSLREAGVTLAQWELKSMRLRAESNGEAFKPEIKKDWPQFLVDQELAYYQSRQQELAGNKEIYDQQLTQRKQELAELEARKEQLQRSYNLLNQELQMTRPLVSQGAISEVELLRLERQVNDLLGELEAAQLAIPRVKSSLDEAKEKLASVDIVFRREAQEELNKVTLELSRLQETSEALVDRVQRTMVISPVAGTVKQLLVKTIGGVIQPGMDIVEIVPSEEIMLVEARVRPADIGYLHPGQKAKVKFSAYDFSVMGGLDGEVVHISPDTIQDEDGDSFYLVRIETSRTFIGPGGRELPIIPGMTVSVDILTGKKTILDYLLKPILKTKQLAMSER</sequence>
<comment type="similarity">
    <text evidence="2 9">Belongs to the membrane fusion protein (MFP) (TC 8.A.1) family.</text>
</comment>
<dbReference type="InterPro" id="IPR006144">
    <property type="entry name" value="Secretion_HlyD_CS"/>
</dbReference>
<evidence type="ECO:0000313" key="14">
    <source>
        <dbReference type="Proteomes" id="UP001169760"/>
    </source>
</evidence>
<feature type="domain" description="AprE-like beta-barrel" evidence="12">
    <location>
        <begin position="349"/>
        <end position="438"/>
    </location>
</feature>
<keyword evidence="3 9" id="KW-0813">Transport</keyword>
<dbReference type="InterPro" id="IPR050739">
    <property type="entry name" value="MFP"/>
</dbReference>